<evidence type="ECO:0000313" key="2">
    <source>
        <dbReference type="Proteomes" id="UP000541444"/>
    </source>
</evidence>
<organism evidence="1 2">
    <name type="scientific">Kingdonia uniflora</name>
    <dbReference type="NCBI Taxonomy" id="39325"/>
    <lineage>
        <taxon>Eukaryota</taxon>
        <taxon>Viridiplantae</taxon>
        <taxon>Streptophyta</taxon>
        <taxon>Embryophyta</taxon>
        <taxon>Tracheophyta</taxon>
        <taxon>Spermatophyta</taxon>
        <taxon>Magnoliopsida</taxon>
        <taxon>Ranunculales</taxon>
        <taxon>Circaeasteraceae</taxon>
        <taxon>Kingdonia</taxon>
    </lineage>
</organism>
<name>A0A7J7N4A2_9MAGN</name>
<dbReference type="AlphaFoldDB" id="A0A7J7N4A2"/>
<accession>A0A7J7N4A2</accession>
<sequence length="114" mass="13133">MFHLPPEEWDTLIKINENISMLRKGGLPYEDLLEAIFANRVATGQYANGPARDDFIDTATSDVAADLNIEDENDMPTDLVEEETNAYFIDHYYEPFWGSFRTWFKAEPSIPQPE</sequence>
<dbReference type="OrthoDB" id="686198at2759"/>
<comment type="caution">
    <text evidence="1">The sequence shown here is derived from an EMBL/GenBank/DDBJ whole genome shotgun (WGS) entry which is preliminary data.</text>
</comment>
<dbReference type="EMBL" id="JACGCM010001077">
    <property type="protein sequence ID" value="KAF6161862.1"/>
    <property type="molecule type" value="Genomic_DNA"/>
</dbReference>
<keyword evidence="2" id="KW-1185">Reference proteome</keyword>
<evidence type="ECO:0000313" key="1">
    <source>
        <dbReference type="EMBL" id="KAF6161862.1"/>
    </source>
</evidence>
<protein>
    <submittedName>
        <fullName evidence="1">Uncharacterized protein</fullName>
    </submittedName>
</protein>
<gene>
    <name evidence="1" type="ORF">GIB67_002572</name>
</gene>
<reference evidence="1 2" key="1">
    <citation type="journal article" date="2020" name="IScience">
        <title>Genome Sequencing of the Endangered Kingdonia uniflora (Circaeasteraceae, Ranunculales) Reveals Potential Mechanisms of Evolutionary Specialization.</title>
        <authorList>
            <person name="Sun Y."/>
            <person name="Deng T."/>
            <person name="Zhang A."/>
            <person name="Moore M.J."/>
            <person name="Landis J.B."/>
            <person name="Lin N."/>
            <person name="Zhang H."/>
            <person name="Zhang X."/>
            <person name="Huang J."/>
            <person name="Zhang X."/>
            <person name="Sun H."/>
            <person name="Wang H."/>
        </authorList>
    </citation>
    <scope>NUCLEOTIDE SEQUENCE [LARGE SCALE GENOMIC DNA]</scope>
    <source>
        <strain evidence="1">TB1705</strain>
        <tissue evidence="1">Leaf</tissue>
    </source>
</reference>
<proteinExistence type="predicted"/>
<dbReference type="Proteomes" id="UP000541444">
    <property type="component" value="Unassembled WGS sequence"/>
</dbReference>